<feature type="region of interest" description="Disordered" evidence="1">
    <location>
        <begin position="1"/>
        <end position="25"/>
    </location>
</feature>
<reference evidence="3" key="2">
    <citation type="submission" date="2025-08" db="UniProtKB">
        <authorList>
            <consortium name="RefSeq"/>
        </authorList>
    </citation>
    <scope>IDENTIFICATION</scope>
    <source>
        <tissue evidence="3">Young leaves</tissue>
    </source>
</reference>
<sequence length="241" mass="26766">MGCCFSIPKQDQNGPKNQQPHLRSHEAKCKIPPLVEEESVKEVLSETPISKPQEVPILLPQTKTQLPVIQHQKVPINKALESEEVSLFSETCSNSESFSTTTTLTENKEDEATSKRSNREGTRHRNRSYTVDGNRIGGREKRPKSLAKMPEKRIPAGSRSVRRSDSDHTRRGSGDGSDRRSRSPSYARTVGAGVGRSHLRPPGASCRRLAPAKVVKDENDGVSLEESLENPHVSMECFIFL</sequence>
<keyword evidence="2" id="KW-1185">Reference proteome</keyword>
<dbReference type="Proteomes" id="UP000694853">
    <property type="component" value="Unplaced"/>
</dbReference>
<dbReference type="OrthoDB" id="1922230at2759"/>
<reference evidence="2" key="1">
    <citation type="journal article" date="2019" name="Toxins">
        <title>Detection of Abrin-Like and Prepropulchellin-Like Toxin Genes and Transcripts Using Whole Genome Sequencing and Full-Length Transcript Sequencing of Abrus precatorius.</title>
        <authorList>
            <person name="Hovde B.T."/>
            <person name="Daligault H.E."/>
            <person name="Hanschen E.R."/>
            <person name="Kunde Y.A."/>
            <person name="Johnson M.B."/>
            <person name="Starkenburg S.R."/>
            <person name="Johnson S.L."/>
        </authorList>
    </citation>
    <scope>NUCLEOTIDE SEQUENCE [LARGE SCALE GENOMIC DNA]</scope>
</reference>
<feature type="region of interest" description="Disordered" evidence="1">
    <location>
        <begin position="92"/>
        <end position="205"/>
    </location>
</feature>
<proteinExistence type="predicted"/>
<dbReference type="KEGG" id="aprc:113855897"/>
<feature type="compositionally biased region" description="Low complexity" evidence="1">
    <location>
        <begin position="92"/>
        <end position="105"/>
    </location>
</feature>
<dbReference type="GeneID" id="113855897"/>
<organism evidence="2 3">
    <name type="scientific">Abrus precatorius</name>
    <name type="common">Indian licorice</name>
    <name type="synonym">Glycine abrus</name>
    <dbReference type="NCBI Taxonomy" id="3816"/>
    <lineage>
        <taxon>Eukaryota</taxon>
        <taxon>Viridiplantae</taxon>
        <taxon>Streptophyta</taxon>
        <taxon>Embryophyta</taxon>
        <taxon>Tracheophyta</taxon>
        <taxon>Spermatophyta</taxon>
        <taxon>Magnoliopsida</taxon>
        <taxon>eudicotyledons</taxon>
        <taxon>Gunneridae</taxon>
        <taxon>Pentapetalae</taxon>
        <taxon>rosids</taxon>
        <taxon>fabids</taxon>
        <taxon>Fabales</taxon>
        <taxon>Fabaceae</taxon>
        <taxon>Papilionoideae</taxon>
        <taxon>50 kb inversion clade</taxon>
        <taxon>NPAAA clade</taxon>
        <taxon>indigoferoid/millettioid clade</taxon>
        <taxon>Abreae</taxon>
        <taxon>Abrus</taxon>
    </lineage>
</organism>
<dbReference type="PANTHER" id="PTHR33871">
    <property type="entry name" value="OS05G0503100 PROTEIN-RELATED"/>
    <property type="match status" value="1"/>
</dbReference>
<evidence type="ECO:0000313" key="2">
    <source>
        <dbReference type="Proteomes" id="UP000694853"/>
    </source>
</evidence>
<gene>
    <name evidence="3" type="primary">LOC113855897</name>
</gene>
<name>A0A8B8KKF5_ABRPR</name>
<accession>A0A8B8KKF5</accession>
<feature type="compositionally biased region" description="Basic and acidic residues" evidence="1">
    <location>
        <begin position="162"/>
        <end position="181"/>
    </location>
</feature>
<evidence type="ECO:0000256" key="1">
    <source>
        <dbReference type="SAM" id="MobiDB-lite"/>
    </source>
</evidence>
<dbReference type="RefSeq" id="XP_027343329.1">
    <property type="nucleotide sequence ID" value="XM_027487528.1"/>
</dbReference>
<feature type="compositionally biased region" description="Basic and acidic residues" evidence="1">
    <location>
        <begin position="106"/>
        <end position="123"/>
    </location>
</feature>
<dbReference type="PANTHER" id="PTHR33871:SF22">
    <property type="match status" value="1"/>
</dbReference>
<dbReference type="AlphaFoldDB" id="A0A8B8KKF5"/>
<feature type="compositionally biased region" description="Polar residues" evidence="1">
    <location>
        <begin position="9"/>
        <end position="21"/>
    </location>
</feature>
<evidence type="ECO:0000313" key="3">
    <source>
        <dbReference type="RefSeq" id="XP_027343329.1"/>
    </source>
</evidence>
<protein>
    <submittedName>
        <fullName evidence="3">Uncharacterized protein LOC113855897</fullName>
    </submittedName>
</protein>